<keyword evidence="13" id="KW-0966">Cell projection</keyword>
<evidence type="ECO:0000313" key="21">
    <source>
        <dbReference type="EMBL" id="CAG9313552.1"/>
    </source>
</evidence>
<keyword evidence="10" id="KW-0969">Cilium</keyword>
<dbReference type="PANTHER" id="PTHR45703:SF8">
    <property type="entry name" value="DYNEINS HEAVY CHAIN"/>
    <property type="match status" value="1"/>
</dbReference>
<evidence type="ECO:0000256" key="10">
    <source>
        <dbReference type="ARBA" id="ARBA00023069"/>
    </source>
</evidence>
<keyword evidence="8" id="KW-0243">Dynein</keyword>
<dbReference type="FunFam" id="1.20.140.100:FF:000001">
    <property type="entry name" value="dynein heavy chain 17, axonemal"/>
    <property type="match status" value="1"/>
</dbReference>
<dbReference type="Gene3D" id="2.60.40.10">
    <property type="entry name" value="Immunoglobulins"/>
    <property type="match status" value="2"/>
</dbReference>
<dbReference type="GO" id="GO:0051959">
    <property type="term" value="F:dynein light intermediate chain binding"/>
    <property type="evidence" value="ECO:0007669"/>
    <property type="project" value="InterPro"/>
</dbReference>
<dbReference type="PANTHER" id="PTHR45703">
    <property type="entry name" value="DYNEIN HEAVY CHAIN"/>
    <property type="match status" value="1"/>
</dbReference>
<dbReference type="Gene3D" id="6.10.140.1060">
    <property type="match status" value="1"/>
</dbReference>
<dbReference type="Gene3D" id="3.20.180.20">
    <property type="entry name" value="Dynein heavy chain, N-terminal domain 2"/>
    <property type="match status" value="1"/>
</dbReference>
<dbReference type="FunFam" id="3.10.490.20:FF:000009">
    <property type="entry name" value="Dynein heavy chain 4"/>
    <property type="match status" value="1"/>
</dbReference>
<dbReference type="FunFam" id="1.20.920.20:FF:000001">
    <property type="entry name" value="dynein heavy chain 2, axonemal"/>
    <property type="match status" value="1"/>
</dbReference>
<feature type="coiled-coil region" evidence="18">
    <location>
        <begin position="1038"/>
        <end position="1065"/>
    </location>
</feature>
<comment type="similarity">
    <text evidence="2">Belongs to the dynein heavy chain family.</text>
</comment>
<dbReference type="Gene3D" id="1.20.140.100">
    <property type="entry name" value="Dynein heavy chain, N-terminal domain 2"/>
    <property type="match status" value="1"/>
</dbReference>
<dbReference type="Pfam" id="PF01833">
    <property type="entry name" value="TIG"/>
    <property type="match status" value="1"/>
</dbReference>
<dbReference type="Pfam" id="PF17857">
    <property type="entry name" value="AAA_lid_1"/>
    <property type="match status" value="1"/>
</dbReference>
<sequence length="4060" mass="462698">MLRDQEQKVFWKPFKQGGMAPQPRSGHSFTQVGSSYVLFGGVSTEQKDRACPNNDVYTLRVLVNDGVWSKEKPRGDIPLPRTHHAACELPGDRLLIFGGLYTSSKRFNDTYILHVPSITWSQPPNQKSGREPDNSPSQIGAPEPRAFCTASLIDKKVYIFGGYGGVYYQSKAFNDIYMLNIENWEWSKIEATGQVPEPRTGHAACVIGSKLLIFGGCSNNTQFNSCHLFDPNTREWSDIELTYGIPRWNMSAIFVEAIPSNKFFIFGGSVGDFDEGSQRNIGKLSNDVFVLDINTMRFDRDSDKVQEELLSIPEEEKFLPRPREYGSMVFDRSESRILVFGGWNGNWLGDLSTLSVAKIVGPPYAVEECHPSLGPLTGKTKITIRGVGFQDTSQISVRFVCHKQVINVNATYVSETEITCESPSFEAIGPKEAEVRVSFKGGAYTITHTTFKYFMNTRALKSLAYGPGLLKDGAAGVPTVFFIQARNDLGENRKSGADNFIVKITAADLEIPFTIVDRDDGSYEVTFTPPENELNVEVLFEDEKQQITHIRGSPFHPYFKSGVSNKNNDPLGPAMNNFIHGTLSELEEFINLTQDGINIKHKHLGDDVKQLLKVKKHIEDVEERGDEVILKMDELDEALQMFEKNDHPKDSESKKLKKLTENWVGLQKKAKEVKKDIAPMVATEADKCKQQIKNFEEELKVYFNNVKKKDFQKYETGVYNALKSLTEEESKLGNDQNALDELEHLAIYFGFPEAVTGCLKQLEQNQFDVKTMRQLWNHIEKVLAMYDKYLGSTWSEIQSSEWEEDNKKLMGNLREMKADKKSSAFQGINATMKTWATFLPLVTQLKEDCMMDRHWSLLKKVLSHEFTINEHFTLQRLYDMHLHKYSEQVEEIVDQARNEAKMEKTLQKIKETWDVVTFERQQHKNTDVQLLRVSEENFEVLEEHMVSVQNMFASRYLAYFEELVVYWQRALSNISDNTQLLAEVQRSWSFLENLFIHSAEVKKELPQESEKFIDIDKEVKEIMKQGDSLDIVKNFCMLEGIGKRLEKVQEELAMCERALNEFLDRKREAFPRFYFVSTMDLLDILSNGNNPKRIMRHMSKVFLAIQELILEEGGERPFATDIISCVGTEQVKFYRKQELKGKVESYLSDLIDCMRQTLREIVEKSIVEFGRKPREQWLKEDPSQVSLLVNLMDWVNKTEDAFRALGHDKEALAKYHKYVIGALTSLIKMVQGDLDRPVRVKVMCMITMDTHSRDILEKLCGEGVTRDDEFQWQSQLKAYWTADTKSTVLRVCDAQIQYGYEYLGNGARLVVTPLTDRIYVTATQALHLKMGCAPAGPAGTGKTETTKDLASASGKACYVFNCSDQMDYQSMGNIFKGLAASGSWGCFDEFNRLVPEVLSVCSVQFRAVTNAIKAGRQRFELEGSEVALDPTCGVFITMNPGYLGRSELPEGLKALFRPITVVVPDLELICENMLMAEGFIDAKILARKFTVLYALCKDLLSKQLHYDWGLRAIKSVLVVAGGFKRAEPQLAEEALLMRALRDFNLPKIVEEDLSIFHGLLVDLFPGVKVNPKVDLDFEAVIQGCLEDAKLYPERECIKRVVQLQELLEIRHCVFIMGPPGSGKSTTWKMLVKANDKCGRKTTAVDISPKSISTNELYGHVLMATREWKDGILSKTMRSLGDITDTLPKWIILDGDLDANWIESMNSVMDDNKILTLASNERIPLKPHMRMLFEIRDLRFASPATVSRAGILYISDTSGYQWRAFYKAWIARMTYDDATKENLNKLFERYVQKTLNYLKKSVQFVVPVVDINLVSSLCSMLESLLVGEIKALEYWFVFCTVWAIGGCLSEKDGNDYKKNFSNWWKQKWKTIKFPGKGTIFDYFVNYESSKFEEWGEQVKPYEFDSSTQKMNNVTVPTTETVSNSYFIQAFINIGKPVLLIGNAGCGKTQLSKGVLRSLNPEQFCFVVINFNFYTDALLLQNIMEQPPIEKKTGKQFGPPGKLKLIFFVDDLNMPQLDVYDTQTSIELLRQHADYVHWYDRSKLTIKEIINTQTIAAMNPTAGSFYVNPRYQRHFWHLTIQFPEASSLFTIYNTFALGHFGKGFKASVQEIVSPIIKAAISLHPSMVEKFRKTAINFHYEFSIRHLANIFQGLLVAQPAQFPEPEKIIKLWIHESERIYGDRLVSKAHLDAYRGIMGELIKKTFAKFPSLSRYFQSNPEPLVFSHFAGGLVERVYDQVPSIDSLFKVLDEALKEYNDINAAMDLVLFEDAMKHVCRISRIVMNPAGHALLIGVGGSGKQSLSRLASFICGYTTTQITISQAYSINDLKTDLQSMYNKAGIKNEGVLFLFTEGQITNERFLVYINDLLSSGEVADLYQTEDKDNIVNAIRAAVKGAGIIDNRDNCWNFFIDRVRTNLHMALCFSPVGDSFRNRSRKFPAIVNCTVIDWFHDWPKDALLSVADRFLAAMDLGVEEVRNGVVEFMPFSFNAVNQLSVKFKEQEKRFCYTTPKSFLELIKLFTLMLSKKRNEIITSKERLESGLIKLIETQENVSKLEIDLKEKQVEVEVKKTSADEFAAKVGQEKTVVTQETENANKEAAECERIQAEVEEKKASCEKDLEKALPLLARAQEALATLQKKDFTDMKSFAKPPPGVDDVTAAVMVLTATLDPNVPVDRQGNVTDKSWKASIKLMANPEAFKTFLTNFKTHIDNQDVPDKNFKAVRQYLSLDHFNGEAMKTKSLAAKGLCEWAINITAYYDCVREVEPKREALRQASIQLNQANEKLTLTKERVAELEAKLKDLVEQYDAAIAEKEAVEKEAERCARRLNLANRLVNALASEKDRWSESIENYGKGLEVLVGDVLISSAFISYVGPFTKKYRDILIRDQFLTFFVQKKIPMSPNANPLTLLTDEATIAKWNNQFLPADQVSIENGTILANTERWPLIIDPQLQGITWLREKEKTNNLQIVRLNTKALTRTMETSIDLGYSVIIENIEESIDAVLSPVVARNYIKRGAKKYLKLGDKEICWTPSFKLFLHTKLSNPHYPPEIQAETALINFTVTQDGLEDQLLNLVVKKERPDLARMREELIQQQNSFKIKLKELEEDLLFKLTNAKGDILEDIELIENLETSKRIAGEVKEKMEIAKVTEVKILRASEEYRPAASRGALVFFMMNELHKVHTFYMFSLEAYLLVVMRAIDIVAEKYRAPSATKSKRGKTPEVTEIVKPENVSMENPSGQAQEGEEKKDESFQSQAPKEEEKKEEEKKEEPEANEAEMEEEEEVQQELSPRSLRKRVSELTESITYQSHIYVRRGLFEQHKLLVATMLCFRVMIKDGKIDEQEYAFLINGKPMVDAGHQSENLNWFSEYQWGMIKALDQLGPFQGLASNVDSDYLQWKKWYMEEKAEISDLPRNFKEISYFHKLLLIRALRPDRITSALSIFVREQLGNHYIEQTPFNMFETYKETSKTVPVFFVLFPGADPTPEVEEVAETLGITALNNKFRNISMGQGQEKNAEQAMEQLSQNGGWVMLQNVHLMQSWLKVLENMLEKFSKKAHENFRCFISSEPPALPDMKIIPETILQNCVKVANEAPQALKDNLRRAYSHFSQKDLDSSRKSNEFKAMLFALCMFHSLVLGRRKFGSQGWSKHYSFNDGDLTICSDILNNYLAKYDEVPYADLRYLYGEIMYGGHITDNWDRRTCNTYLQVLIRPELMSGMNLAPQFKSPDPARFDYEAYSKYIEEKLPIESPQMFGMHPNAEINYLTATGDKLFTTILDVSGVSGAGEAVKKKEDVVIDLINAFLAKLPQEFKMFEITAKTKERPPDVVVCLQECERMNILLGTIRRSLIELQMGLSGALNITDRMEALSNSLSVNRVPKGWEDVAYFSKKVLGIWFLDMLERVKQLEEWSKELVLPKSLWIAGLFNPMSFLTSVMQTTARSKNLPLDNMTLQTTVTNFLEPDEIHNYPENGAYVHGFFLEGAAWELGRSPTEEGYLTDSTLKDLYPKLPVVNVLAVPIEEKATLGIYDCPCYVTSQRGPTYVFTAGLKMESEESDPKKWVLAGVALLMAEG</sequence>
<dbReference type="Pfam" id="PF12777">
    <property type="entry name" value="MT"/>
    <property type="match status" value="1"/>
</dbReference>
<proteinExistence type="inferred from homology"/>
<dbReference type="InterPro" id="IPR041589">
    <property type="entry name" value="DNAH3_AAA_lid_1"/>
</dbReference>
<dbReference type="InterPro" id="IPR042222">
    <property type="entry name" value="Dynein_2_N"/>
</dbReference>
<dbReference type="FunFam" id="3.40.50.300:FF:000049">
    <property type="entry name" value="Dynein, axonemal, heavy chain 5"/>
    <property type="match status" value="1"/>
</dbReference>
<dbReference type="InterPro" id="IPR042228">
    <property type="entry name" value="Dynein_linker_3"/>
</dbReference>
<dbReference type="InterPro" id="IPR002909">
    <property type="entry name" value="IPT_dom"/>
</dbReference>
<feature type="compositionally biased region" description="Acidic residues" evidence="19">
    <location>
        <begin position="3264"/>
        <end position="3277"/>
    </location>
</feature>
<dbReference type="Pfam" id="PF12780">
    <property type="entry name" value="AAA_8"/>
    <property type="match status" value="1"/>
</dbReference>
<dbReference type="Gene3D" id="1.10.287.2620">
    <property type="match status" value="1"/>
</dbReference>
<evidence type="ECO:0000256" key="3">
    <source>
        <dbReference type="ARBA" id="ARBA00022490"/>
    </source>
</evidence>
<evidence type="ECO:0000256" key="8">
    <source>
        <dbReference type="ARBA" id="ARBA00023017"/>
    </source>
</evidence>
<feature type="region of interest" description="Disordered" evidence="19">
    <location>
        <begin position="3202"/>
        <end position="3284"/>
    </location>
</feature>
<dbReference type="InterPro" id="IPR043160">
    <property type="entry name" value="Dynein_C_barrel"/>
</dbReference>
<dbReference type="FunFam" id="3.40.50.300:FF:000738">
    <property type="entry name" value="Dynein heavy chain axonemal"/>
    <property type="match status" value="1"/>
</dbReference>
<keyword evidence="22" id="KW-1185">Reference proteome</keyword>
<dbReference type="Pfam" id="PF24681">
    <property type="entry name" value="Kelch_KLHDC2_KLHL20_DRC7"/>
    <property type="match status" value="1"/>
</dbReference>
<dbReference type="Gene3D" id="1.10.472.130">
    <property type="match status" value="1"/>
</dbReference>
<keyword evidence="11" id="KW-0505">Motor protein</keyword>
<dbReference type="GO" id="GO:0005524">
    <property type="term" value="F:ATP binding"/>
    <property type="evidence" value="ECO:0007669"/>
    <property type="project" value="UniProtKB-KW"/>
</dbReference>
<dbReference type="Proteomes" id="UP001162131">
    <property type="component" value="Unassembled WGS sequence"/>
</dbReference>
<accession>A0AAU9IJW8</accession>
<evidence type="ECO:0000256" key="2">
    <source>
        <dbReference type="ARBA" id="ARBA00008887"/>
    </source>
</evidence>
<dbReference type="InterPro" id="IPR011043">
    <property type="entry name" value="Gal_Oxase/kelch_b-propeller"/>
</dbReference>
<dbReference type="InterPro" id="IPR035699">
    <property type="entry name" value="AAA_6"/>
</dbReference>
<dbReference type="SMART" id="SM00382">
    <property type="entry name" value="AAA"/>
    <property type="match status" value="3"/>
</dbReference>
<dbReference type="FunFam" id="3.40.50.300:FF:001275">
    <property type="entry name" value="Dynein heavy chain, putative"/>
    <property type="match status" value="1"/>
</dbReference>
<comment type="function">
    <text evidence="14">Force generating protein of eukaryotic cilia and flagella. Produces force towards the minus ends of microtubules. Dynein has ATPase activity; the force-producing power stroke is thought to occur on release of ADP. Required for assembly of the I1 inner arm complex and its targeting to the appropriate axoneme location. Also required for phototaxis.</text>
</comment>
<feature type="repeat" description="Filamin" evidence="17">
    <location>
        <begin position="454"/>
        <end position="559"/>
    </location>
</feature>
<feature type="compositionally biased region" description="Basic and acidic residues" evidence="19">
    <location>
        <begin position="3211"/>
        <end position="3220"/>
    </location>
</feature>
<name>A0AAU9IJW8_9CILI</name>
<evidence type="ECO:0000256" key="4">
    <source>
        <dbReference type="ARBA" id="ARBA00022701"/>
    </source>
</evidence>
<dbReference type="PROSITE" id="PS50194">
    <property type="entry name" value="FILAMIN_REPEAT"/>
    <property type="match status" value="1"/>
</dbReference>
<dbReference type="Pfam" id="PF18199">
    <property type="entry name" value="Dynein_C"/>
    <property type="match status" value="1"/>
</dbReference>
<dbReference type="EMBL" id="CAJZBQ010000011">
    <property type="protein sequence ID" value="CAG9313552.1"/>
    <property type="molecule type" value="Genomic_DNA"/>
</dbReference>
<dbReference type="Pfam" id="PF12775">
    <property type="entry name" value="AAA_7"/>
    <property type="match status" value="1"/>
</dbReference>
<dbReference type="InterPro" id="IPR013602">
    <property type="entry name" value="Dynein_heavy_linker"/>
</dbReference>
<dbReference type="Gene3D" id="3.40.50.300">
    <property type="entry name" value="P-loop containing nucleotide triphosphate hydrolases"/>
    <property type="match status" value="5"/>
</dbReference>
<keyword evidence="3" id="KW-0963">Cytoplasm</keyword>
<dbReference type="FunFam" id="3.40.50.300:FF:002141">
    <property type="entry name" value="Dynein heavy chain"/>
    <property type="match status" value="1"/>
</dbReference>
<dbReference type="FunFam" id="3.40.50.300:FF:000153">
    <property type="entry name" value="Dynein axonemal heavy chain 1"/>
    <property type="match status" value="1"/>
</dbReference>
<keyword evidence="7" id="KW-0067">ATP-binding</keyword>
<evidence type="ECO:0000256" key="19">
    <source>
        <dbReference type="SAM" id="MobiDB-lite"/>
    </source>
</evidence>
<dbReference type="Gene3D" id="1.10.8.720">
    <property type="entry name" value="Region D6 of dynein motor"/>
    <property type="match status" value="1"/>
</dbReference>
<dbReference type="InterPro" id="IPR004273">
    <property type="entry name" value="Dynein_heavy_D6_P-loop"/>
</dbReference>
<feature type="coiled-coil region" evidence="18">
    <location>
        <begin position="2766"/>
        <end position="2828"/>
    </location>
</feature>
<dbReference type="Pfam" id="PF18198">
    <property type="entry name" value="AAA_lid_11"/>
    <property type="match status" value="1"/>
</dbReference>
<feature type="compositionally biased region" description="Basic and acidic residues" evidence="19">
    <location>
        <begin position="3236"/>
        <end position="3263"/>
    </location>
</feature>
<keyword evidence="12" id="KW-0206">Cytoskeleton</keyword>
<dbReference type="GO" id="GO:0005874">
    <property type="term" value="C:microtubule"/>
    <property type="evidence" value="ECO:0007669"/>
    <property type="project" value="UniProtKB-KW"/>
</dbReference>
<dbReference type="InterPro" id="IPR006652">
    <property type="entry name" value="Kelch_1"/>
</dbReference>
<evidence type="ECO:0000256" key="17">
    <source>
        <dbReference type="PROSITE-ProRule" id="PRU00087"/>
    </source>
</evidence>
<dbReference type="SUPFAM" id="SSF50965">
    <property type="entry name" value="Galactose oxidase, central domain"/>
    <property type="match status" value="1"/>
</dbReference>
<dbReference type="InterPro" id="IPR024317">
    <property type="entry name" value="Dynein_heavy_chain_D4_dom"/>
</dbReference>
<dbReference type="GO" id="GO:0036156">
    <property type="term" value="C:inner dynein arm"/>
    <property type="evidence" value="ECO:0007669"/>
    <property type="project" value="UniProtKB-ARBA"/>
</dbReference>
<keyword evidence="9 18" id="KW-0175">Coiled coil</keyword>
<dbReference type="CDD" id="cd00102">
    <property type="entry name" value="IPT"/>
    <property type="match status" value="1"/>
</dbReference>
<dbReference type="InterPro" id="IPR035706">
    <property type="entry name" value="AAA_9"/>
</dbReference>
<feature type="coiled-coil region" evidence="18">
    <location>
        <begin position="2541"/>
        <end position="2610"/>
    </location>
</feature>
<dbReference type="Pfam" id="PF17852">
    <property type="entry name" value="Dynein_AAA_lid"/>
    <property type="match status" value="1"/>
</dbReference>
<dbReference type="SMART" id="SM00557">
    <property type="entry name" value="IG_FLMN"/>
    <property type="match status" value="1"/>
</dbReference>
<dbReference type="GO" id="GO:0007018">
    <property type="term" value="P:microtubule-based movement"/>
    <property type="evidence" value="ECO:0007669"/>
    <property type="project" value="InterPro"/>
</dbReference>
<keyword evidence="4" id="KW-0493">Microtubule</keyword>
<dbReference type="Pfam" id="PF12774">
    <property type="entry name" value="AAA_6"/>
    <property type="match status" value="1"/>
</dbReference>
<feature type="domain" description="AAA+ ATPase" evidence="20">
    <location>
        <begin position="1328"/>
        <end position="1466"/>
    </location>
</feature>
<evidence type="ECO:0000256" key="12">
    <source>
        <dbReference type="ARBA" id="ARBA00023212"/>
    </source>
</evidence>
<dbReference type="InterPro" id="IPR027417">
    <property type="entry name" value="P-loop_NTPase"/>
</dbReference>
<dbReference type="Pfam" id="PF00630">
    <property type="entry name" value="Filamin"/>
    <property type="match status" value="1"/>
</dbReference>
<feature type="domain" description="AAA+ ATPase" evidence="20">
    <location>
        <begin position="1932"/>
        <end position="2079"/>
    </location>
</feature>
<organism evidence="21 22">
    <name type="scientific">Blepharisma stoltei</name>
    <dbReference type="NCBI Taxonomy" id="1481888"/>
    <lineage>
        <taxon>Eukaryota</taxon>
        <taxon>Sar</taxon>
        <taxon>Alveolata</taxon>
        <taxon>Ciliophora</taxon>
        <taxon>Postciliodesmatophora</taxon>
        <taxon>Heterotrichea</taxon>
        <taxon>Heterotrichida</taxon>
        <taxon>Blepharismidae</taxon>
        <taxon>Blepharisma</taxon>
    </lineage>
</organism>
<dbReference type="InterPro" id="IPR024743">
    <property type="entry name" value="Dynein_HC_stalk"/>
</dbReference>
<dbReference type="InterPro" id="IPR014756">
    <property type="entry name" value="Ig_E-set"/>
</dbReference>
<evidence type="ECO:0000256" key="9">
    <source>
        <dbReference type="ARBA" id="ARBA00023054"/>
    </source>
</evidence>
<dbReference type="Gene3D" id="1.10.8.1220">
    <property type="match status" value="1"/>
</dbReference>
<comment type="subcellular location">
    <subcellularLocation>
        <location evidence="1">Cytoplasm</location>
        <location evidence="1">Cytoskeleton</location>
        <location evidence="1">Cilium axoneme</location>
    </subcellularLocation>
</comment>
<dbReference type="FunFam" id="3.20.180.20:FF:000001">
    <property type="entry name" value="Dynein axonemal heavy chain 5"/>
    <property type="match status" value="1"/>
</dbReference>
<reference evidence="21" key="1">
    <citation type="submission" date="2021-09" db="EMBL/GenBank/DDBJ databases">
        <authorList>
            <consortium name="AG Swart"/>
            <person name="Singh M."/>
            <person name="Singh A."/>
            <person name="Seah K."/>
            <person name="Emmerich C."/>
        </authorList>
    </citation>
    <scope>NUCLEOTIDE SEQUENCE</scope>
    <source>
        <strain evidence="21">ATCC30299</strain>
    </source>
</reference>
<protein>
    <recommendedName>
        <fullName evidence="16">Dynein-1, subspecies f</fullName>
    </recommendedName>
</protein>
<evidence type="ECO:0000256" key="18">
    <source>
        <dbReference type="SAM" id="Coils"/>
    </source>
</evidence>
<gene>
    <name evidence="21" type="ORF">BSTOLATCC_MIC9367</name>
</gene>
<dbReference type="Gene3D" id="1.20.920.30">
    <property type="match status" value="1"/>
</dbReference>
<dbReference type="Gene3D" id="2.120.10.80">
    <property type="entry name" value="Kelch-type beta propeller"/>
    <property type="match status" value="2"/>
</dbReference>
<comment type="caution">
    <text evidence="21">The sequence shown here is derived from an EMBL/GenBank/DDBJ whole genome shotgun (WGS) entry which is preliminary data.</text>
</comment>
<dbReference type="InterPro" id="IPR041658">
    <property type="entry name" value="AAA_lid_11"/>
</dbReference>
<dbReference type="SUPFAM" id="SSF52540">
    <property type="entry name" value="P-loop containing nucleoside triphosphate hydrolases"/>
    <property type="match status" value="4"/>
</dbReference>
<dbReference type="GO" id="GO:0036159">
    <property type="term" value="P:inner dynein arm assembly"/>
    <property type="evidence" value="ECO:0007669"/>
    <property type="project" value="UniProtKB-ARBA"/>
</dbReference>
<dbReference type="SUPFAM" id="SSF117281">
    <property type="entry name" value="Kelch motif"/>
    <property type="match status" value="1"/>
</dbReference>
<dbReference type="InterPro" id="IPR026983">
    <property type="entry name" value="DHC"/>
</dbReference>
<dbReference type="FunFam" id="1.10.287.2620:FF:000002">
    <property type="entry name" value="Dynein heavy chain 2, axonemal"/>
    <property type="match status" value="1"/>
</dbReference>
<dbReference type="Gene3D" id="1.10.8.710">
    <property type="match status" value="1"/>
</dbReference>
<dbReference type="InterPro" id="IPR003593">
    <property type="entry name" value="AAA+_ATPase"/>
</dbReference>
<keyword evidence="6" id="KW-0547">Nucleotide-binding</keyword>
<dbReference type="FunFam" id="1.10.8.710:FF:000002">
    <property type="entry name" value="dynein heavy chain 17, axonemal"/>
    <property type="match status" value="1"/>
</dbReference>
<dbReference type="SMART" id="SM00612">
    <property type="entry name" value="Kelch"/>
    <property type="match status" value="2"/>
</dbReference>
<feature type="domain" description="AAA+ ATPase" evidence="20">
    <location>
        <begin position="1609"/>
        <end position="1738"/>
    </location>
</feature>
<dbReference type="GO" id="GO:0045505">
    <property type="term" value="F:dynein intermediate chain binding"/>
    <property type="evidence" value="ECO:0007669"/>
    <property type="project" value="InterPro"/>
</dbReference>
<dbReference type="InterPro" id="IPR041228">
    <property type="entry name" value="Dynein_C"/>
</dbReference>
<dbReference type="InterPro" id="IPR041466">
    <property type="entry name" value="Dynein_AAA5_ext"/>
</dbReference>
<dbReference type="InterPro" id="IPR042219">
    <property type="entry name" value="AAA_lid_11_sf"/>
</dbReference>
<dbReference type="InterPro" id="IPR013783">
    <property type="entry name" value="Ig-like_fold"/>
</dbReference>
<dbReference type="Gene3D" id="1.20.58.1120">
    <property type="match status" value="1"/>
</dbReference>
<evidence type="ECO:0000256" key="16">
    <source>
        <dbReference type="ARBA" id="ARBA00077719"/>
    </source>
</evidence>
<dbReference type="GO" id="GO:0008569">
    <property type="term" value="F:minus-end-directed microtubule motor activity"/>
    <property type="evidence" value="ECO:0007669"/>
    <property type="project" value="InterPro"/>
</dbReference>
<evidence type="ECO:0000256" key="15">
    <source>
        <dbReference type="ARBA" id="ARBA00063032"/>
    </source>
</evidence>
<evidence type="ECO:0000256" key="1">
    <source>
        <dbReference type="ARBA" id="ARBA00004430"/>
    </source>
</evidence>
<dbReference type="FunFam" id="1.10.8.720:FF:000002">
    <property type="entry name" value="Dynein heavy chain 9, axonemal"/>
    <property type="match status" value="1"/>
</dbReference>
<dbReference type="Pfam" id="PF12781">
    <property type="entry name" value="AAA_9"/>
    <property type="match status" value="1"/>
</dbReference>
<comment type="subunit">
    <text evidence="15">The I1 inner arm complex (also known as the f dynein complex) is a two-headed isoform composed of two heavy chains (1-alpha and 1-beta), three intermediate chains and three light chains. I1 occupies a specific position proximal to the first radial spoke and repeats every 96 nm along the length of the axoneme.</text>
</comment>
<evidence type="ECO:0000259" key="20">
    <source>
        <dbReference type="SMART" id="SM00382"/>
    </source>
</evidence>
<dbReference type="InterPro" id="IPR043157">
    <property type="entry name" value="Dynein_AAA1S"/>
</dbReference>
<evidence type="ECO:0000256" key="13">
    <source>
        <dbReference type="ARBA" id="ARBA00023273"/>
    </source>
</evidence>
<evidence type="ECO:0000256" key="5">
    <source>
        <dbReference type="ARBA" id="ARBA00022737"/>
    </source>
</evidence>
<keyword evidence="5" id="KW-0677">Repeat</keyword>
<dbReference type="Pfam" id="PF08393">
    <property type="entry name" value="DHC_N2"/>
    <property type="match status" value="1"/>
</dbReference>
<dbReference type="Gene3D" id="1.20.1270.280">
    <property type="match status" value="1"/>
</dbReference>
<evidence type="ECO:0000256" key="7">
    <source>
        <dbReference type="ARBA" id="ARBA00022840"/>
    </source>
</evidence>
<dbReference type="SUPFAM" id="SSF81296">
    <property type="entry name" value="E set domains"/>
    <property type="match status" value="2"/>
</dbReference>
<dbReference type="InterPro" id="IPR001298">
    <property type="entry name" value="Filamin/ABP280_rpt"/>
</dbReference>
<evidence type="ECO:0000256" key="11">
    <source>
        <dbReference type="ARBA" id="ARBA00023175"/>
    </source>
</evidence>
<dbReference type="InterPro" id="IPR017868">
    <property type="entry name" value="Filamin/ABP280_repeat-like"/>
</dbReference>
<dbReference type="Pfam" id="PF03028">
    <property type="entry name" value="Dynein_heavy"/>
    <property type="match status" value="1"/>
</dbReference>
<feature type="coiled-coil region" evidence="18">
    <location>
        <begin position="618"/>
        <end position="745"/>
    </location>
</feature>
<dbReference type="Gene3D" id="1.20.920.20">
    <property type="match status" value="1"/>
</dbReference>
<dbReference type="Gene3D" id="3.10.490.20">
    <property type="match status" value="1"/>
</dbReference>
<evidence type="ECO:0000313" key="22">
    <source>
        <dbReference type="Proteomes" id="UP001162131"/>
    </source>
</evidence>
<dbReference type="InterPro" id="IPR015915">
    <property type="entry name" value="Kelch-typ_b-propeller"/>
</dbReference>
<evidence type="ECO:0000256" key="6">
    <source>
        <dbReference type="ARBA" id="ARBA00022741"/>
    </source>
</evidence>
<evidence type="ECO:0000256" key="14">
    <source>
        <dbReference type="ARBA" id="ARBA00054075"/>
    </source>
</evidence>